<dbReference type="InterPro" id="IPR051348">
    <property type="entry name" value="U-box_ubiquitin_ligases"/>
</dbReference>
<dbReference type="GO" id="GO:0004672">
    <property type="term" value="F:protein kinase activity"/>
    <property type="evidence" value="ECO:0007669"/>
    <property type="project" value="InterPro"/>
</dbReference>
<evidence type="ECO:0000256" key="5">
    <source>
        <dbReference type="ARBA" id="ARBA00022679"/>
    </source>
</evidence>
<keyword evidence="7" id="KW-0175">Coiled coil</keyword>
<evidence type="ECO:0000313" key="12">
    <source>
        <dbReference type="EMBL" id="KAK9749413.1"/>
    </source>
</evidence>
<dbReference type="InterPro" id="IPR013083">
    <property type="entry name" value="Znf_RING/FYVE/PHD"/>
</dbReference>
<feature type="domain" description="Protein kinase" evidence="10">
    <location>
        <begin position="381"/>
        <end position="632"/>
    </location>
</feature>
<sequence>MEKKKIYVAIGKEVEERESIIRWVFNEFIGYTICVIYVHVPAKRIPLPNGFEAPVHLVTENEVRSFREREKQEVVAILHDCGEICKAAEVPFQTIQVQNESITEGIMELICHLSIRKLVMGAAANSAYSRRMSTPVSKKANYVLRSAPEFCHIWFVCSNHLVFTREERARKLTEKTESTQLNRSDSTEFQFWSQPLASASGDSSPSSSMHHGSSSPTSTTPPNFVDILYAQLQQVQKEFKVSANKLHRELRQRQKAEKEALEANLKVQAAEKDLTQMKEELKDTNTRLVMAVGRAFNASAQLVSFESETEKLRLKLKETEKNLESSENSQKMYKKIYVNLQTKFDDTLHVAQGSETHIPQHVPIFSYEYSLADLEKATNSFDPCLIIEEGGYGDVYRGFLNHTEVAIKTRFPSSFQGPCAFRREVNVLTNLRHPNLVTLVGTCPESRGLIYEYLPNGSLQDRLICKNNTPPLPWQIRIRIATELCSVLNFLHSRKPNSVIHADINPANVLLDSNFVCKLSGFGSCLFIPSDKVGLTESRQPTFKIDVYSFGIILLCLLTAEFPPQIVEMVQYALENDDFYSMLDHSAGDWPFVRAKQLAHMALRCCHTIPDERPDLASEVWMMLKPSNDPTRSLSNPVWRISDDQVPSYFICPILQEIMHDPHFAADGFTYEASAIKVWFESGHDSSPMTNLKLANRLLTPNRALHSAIQEWQQKHKSV</sequence>
<evidence type="ECO:0000313" key="13">
    <source>
        <dbReference type="Proteomes" id="UP001443914"/>
    </source>
</evidence>
<dbReference type="EC" id="2.3.2.27" evidence="4"/>
<dbReference type="SUPFAM" id="SSF57850">
    <property type="entry name" value="RING/U-box"/>
    <property type="match status" value="1"/>
</dbReference>
<dbReference type="Gene3D" id="1.10.510.10">
    <property type="entry name" value="Transferase(Phosphotransferase) domain 1"/>
    <property type="match status" value="1"/>
</dbReference>
<name>A0AAW1MLM7_SAPOF</name>
<keyword evidence="13" id="KW-1185">Reference proteome</keyword>
<evidence type="ECO:0000256" key="6">
    <source>
        <dbReference type="ARBA" id="ARBA00022786"/>
    </source>
</evidence>
<dbReference type="SUPFAM" id="SSF56112">
    <property type="entry name" value="Protein kinase-like (PK-like)"/>
    <property type="match status" value="1"/>
</dbReference>
<dbReference type="Gene3D" id="3.30.40.10">
    <property type="entry name" value="Zinc/RING finger domain, C3HC4 (zinc finger)"/>
    <property type="match status" value="1"/>
</dbReference>
<dbReference type="Pfam" id="PF04564">
    <property type="entry name" value="U-box"/>
    <property type="match status" value="1"/>
</dbReference>
<organism evidence="12 13">
    <name type="scientific">Saponaria officinalis</name>
    <name type="common">Common soapwort</name>
    <name type="synonym">Lychnis saponaria</name>
    <dbReference type="NCBI Taxonomy" id="3572"/>
    <lineage>
        <taxon>Eukaryota</taxon>
        <taxon>Viridiplantae</taxon>
        <taxon>Streptophyta</taxon>
        <taxon>Embryophyta</taxon>
        <taxon>Tracheophyta</taxon>
        <taxon>Spermatophyta</taxon>
        <taxon>Magnoliopsida</taxon>
        <taxon>eudicotyledons</taxon>
        <taxon>Gunneridae</taxon>
        <taxon>Pentapetalae</taxon>
        <taxon>Caryophyllales</taxon>
        <taxon>Caryophyllaceae</taxon>
        <taxon>Caryophylleae</taxon>
        <taxon>Saponaria</taxon>
    </lineage>
</organism>
<evidence type="ECO:0000256" key="8">
    <source>
        <dbReference type="SAM" id="MobiDB-lite"/>
    </source>
</evidence>
<feature type="domain" description="U-box" evidence="11">
    <location>
        <begin position="645"/>
        <end position="719"/>
    </location>
</feature>
<evidence type="ECO:0000256" key="7">
    <source>
        <dbReference type="SAM" id="Coils"/>
    </source>
</evidence>
<dbReference type="PROSITE" id="PS50011">
    <property type="entry name" value="PROTEIN_KINASE_DOM"/>
    <property type="match status" value="1"/>
</dbReference>
<dbReference type="Proteomes" id="UP001443914">
    <property type="component" value="Unassembled WGS sequence"/>
</dbReference>
<dbReference type="GO" id="GO:0061630">
    <property type="term" value="F:ubiquitin protein ligase activity"/>
    <property type="evidence" value="ECO:0007669"/>
    <property type="project" value="UniProtKB-EC"/>
</dbReference>
<feature type="transmembrane region" description="Helical" evidence="9">
    <location>
        <begin position="20"/>
        <end position="40"/>
    </location>
</feature>
<evidence type="ECO:0000259" key="11">
    <source>
        <dbReference type="PROSITE" id="PS51698"/>
    </source>
</evidence>
<dbReference type="Gene3D" id="3.30.200.20">
    <property type="entry name" value="Phosphorylase Kinase, domain 1"/>
    <property type="match status" value="1"/>
</dbReference>
<evidence type="ECO:0000256" key="4">
    <source>
        <dbReference type="ARBA" id="ARBA00012483"/>
    </source>
</evidence>
<dbReference type="Gene3D" id="3.40.50.620">
    <property type="entry name" value="HUPs"/>
    <property type="match status" value="1"/>
</dbReference>
<dbReference type="InterPro" id="IPR014729">
    <property type="entry name" value="Rossmann-like_a/b/a_fold"/>
</dbReference>
<dbReference type="CDD" id="cd16655">
    <property type="entry name" value="RING-Ubox_WDSUB1-like"/>
    <property type="match status" value="1"/>
</dbReference>
<keyword evidence="5" id="KW-0808">Transferase</keyword>
<dbReference type="CDD" id="cd01989">
    <property type="entry name" value="USP_STK_Ubox_N"/>
    <property type="match status" value="1"/>
</dbReference>
<keyword evidence="9" id="KW-0472">Membrane</keyword>
<dbReference type="SUPFAM" id="SSF52402">
    <property type="entry name" value="Adenine nucleotide alpha hydrolases-like"/>
    <property type="match status" value="1"/>
</dbReference>
<evidence type="ECO:0000259" key="10">
    <source>
        <dbReference type="PROSITE" id="PS50011"/>
    </source>
</evidence>
<comment type="pathway">
    <text evidence="3">Protein modification; protein ubiquitination.</text>
</comment>
<keyword evidence="6" id="KW-0833">Ubl conjugation pathway</keyword>
<comment type="catalytic activity">
    <reaction evidence="1">
        <text>S-ubiquitinyl-[E2 ubiquitin-conjugating enzyme]-L-cysteine + [acceptor protein]-L-lysine = [E2 ubiquitin-conjugating enzyme]-L-cysteine + N(6)-ubiquitinyl-[acceptor protein]-L-lysine.</text>
        <dbReference type="EC" id="2.3.2.27"/>
    </reaction>
</comment>
<dbReference type="InterPro" id="IPR000719">
    <property type="entry name" value="Prot_kinase_dom"/>
</dbReference>
<evidence type="ECO:0000256" key="1">
    <source>
        <dbReference type="ARBA" id="ARBA00000900"/>
    </source>
</evidence>
<proteinExistence type="predicted"/>
<dbReference type="PANTHER" id="PTHR45647">
    <property type="entry name" value="OS02G0152300 PROTEIN"/>
    <property type="match status" value="1"/>
</dbReference>
<keyword evidence="9" id="KW-0812">Transmembrane</keyword>
<dbReference type="SUPFAM" id="SSF57997">
    <property type="entry name" value="Tropomyosin"/>
    <property type="match status" value="1"/>
</dbReference>
<dbReference type="GO" id="GO:0016567">
    <property type="term" value="P:protein ubiquitination"/>
    <property type="evidence" value="ECO:0007669"/>
    <property type="project" value="InterPro"/>
</dbReference>
<feature type="region of interest" description="Disordered" evidence="8">
    <location>
        <begin position="197"/>
        <end position="220"/>
    </location>
</feature>
<dbReference type="InterPro" id="IPR003613">
    <property type="entry name" value="Ubox_domain"/>
</dbReference>
<comment type="caution">
    <text evidence="12">The sequence shown here is derived from an EMBL/GenBank/DDBJ whole genome shotgun (WGS) entry which is preliminary data.</text>
</comment>
<accession>A0AAW1MLM7</accession>
<keyword evidence="9" id="KW-1133">Transmembrane helix</keyword>
<evidence type="ECO:0000256" key="9">
    <source>
        <dbReference type="SAM" id="Phobius"/>
    </source>
</evidence>
<reference evidence="12 13" key="1">
    <citation type="submission" date="2024-03" db="EMBL/GenBank/DDBJ databases">
        <title>WGS assembly of Saponaria officinalis var. Norfolk2.</title>
        <authorList>
            <person name="Jenkins J."/>
            <person name="Shu S."/>
            <person name="Grimwood J."/>
            <person name="Barry K."/>
            <person name="Goodstein D."/>
            <person name="Schmutz J."/>
            <person name="Leebens-Mack J."/>
            <person name="Osbourn A."/>
        </authorList>
    </citation>
    <scope>NUCLEOTIDE SEQUENCE [LARGE SCALE GENOMIC DNA]</scope>
    <source>
        <strain evidence="13">cv. Norfolk2</strain>
        <strain evidence="12">JIC</strain>
        <tissue evidence="12">Leaf</tissue>
    </source>
</reference>
<dbReference type="SMART" id="SM00504">
    <property type="entry name" value="Ubox"/>
    <property type="match status" value="1"/>
</dbReference>
<dbReference type="GO" id="GO:0005524">
    <property type="term" value="F:ATP binding"/>
    <property type="evidence" value="ECO:0007669"/>
    <property type="project" value="InterPro"/>
</dbReference>
<evidence type="ECO:0000256" key="3">
    <source>
        <dbReference type="ARBA" id="ARBA00004906"/>
    </source>
</evidence>
<dbReference type="EMBL" id="JBDFQZ010000002">
    <property type="protein sequence ID" value="KAK9749413.1"/>
    <property type="molecule type" value="Genomic_DNA"/>
</dbReference>
<dbReference type="PANTHER" id="PTHR45647:SF100">
    <property type="entry name" value="U-BOX DOMAIN-CONTAINING PROTEIN 33"/>
    <property type="match status" value="1"/>
</dbReference>
<comment type="function">
    <text evidence="2">Functions as an E3 ubiquitin ligase.</text>
</comment>
<dbReference type="Pfam" id="PF00069">
    <property type="entry name" value="Pkinase"/>
    <property type="match status" value="1"/>
</dbReference>
<gene>
    <name evidence="12" type="ORF">RND81_02G124000</name>
</gene>
<protein>
    <recommendedName>
        <fullName evidence="4">RING-type E3 ubiquitin transferase</fullName>
        <ecNumber evidence="4">2.3.2.27</ecNumber>
    </recommendedName>
</protein>
<dbReference type="AlphaFoldDB" id="A0AAW1MLM7"/>
<feature type="coiled-coil region" evidence="7">
    <location>
        <begin position="244"/>
        <end position="329"/>
    </location>
</feature>
<evidence type="ECO:0000256" key="2">
    <source>
        <dbReference type="ARBA" id="ARBA00003861"/>
    </source>
</evidence>
<dbReference type="PROSITE" id="PS51698">
    <property type="entry name" value="U_BOX"/>
    <property type="match status" value="1"/>
</dbReference>
<dbReference type="InterPro" id="IPR011009">
    <property type="entry name" value="Kinase-like_dom_sf"/>
</dbReference>
<dbReference type="EMBL" id="JBDFQZ010000002">
    <property type="protein sequence ID" value="KAK9749414.1"/>
    <property type="molecule type" value="Genomic_DNA"/>
</dbReference>
<feature type="compositionally biased region" description="Low complexity" evidence="8">
    <location>
        <begin position="197"/>
        <end position="218"/>
    </location>
</feature>